<dbReference type="AlphaFoldDB" id="A0A7K0KJ82"/>
<evidence type="ECO:0000313" key="4">
    <source>
        <dbReference type="Proteomes" id="UP000438914"/>
    </source>
</evidence>
<dbReference type="GO" id="GO:0016989">
    <property type="term" value="F:sigma factor antagonist activity"/>
    <property type="evidence" value="ECO:0007669"/>
    <property type="project" value="TreeGrafter"/>
</dbReference>
<proteinExistence type="predicted"/>
<keyword evidence="1" id="KW-0812">Transmembrane</keyword>
<dbReference type="InterPro" id="IPR006860">
    <property type="entry name" value="FecR"/>
</dbReference>
<dbReference type="EMBL" id="VUNG01000062">
    <property type="protein sequence ID" value="MST85914.1"/>
    <property type="molecule type" value="Genomic_DNA"/>
</dbReference>
<feature type="transmembrane region" description="Helical" evidence="1">
    <location>
        <begin position="89"/>
        <end position="107"/>
    </location>
</feature>
<dbReference type="Gene3D" id="3.55.50.30">
    <property type="match status" value="1"/>
</dbReference>
<dbReference type="RefSeq" id="WP_154535513.1">
    <property type="nucleotide sequence ID" value="NZ_VUNG01000062.1"/>
</dbReference>
<feature type="domain" description="FecR protein" evidence="2">
    <location>
        <begin position="169"/>
        <end position="261"/>
    </location>
</feature>
<keyword evidence="4" id="KW-1185">Reference proteome</keyword>
<dbReference type="PIRSF" id="PIRSF018266">
    <property type="entry name" value="FecR"/>
    <property type="match status" value="1"/>
</dbReference>
<evidence type="ECO:0000313" key="3">
    <source>
        <dbReference type="EMBL" id="MST85914.1"/>
    </source>
</evidence>
<dbReference type="Gene3D" id="2.60.120.1440">
    <property type="match status" value="1"/>
</dbReference>
<keyword evidence="1" id="KW-1133">Transmembrane helix</keyword>
<sequence length="366" mass="40897">MEANQKHILSEEDRVLELMEHGSLADKAALDALRDDEQLRQACMDVLELTSCCRRREEKPDVEAALRRFHQHHVAQRVALKPQSSRRRWWAVAAAVLVLVGMSALLLPQLSRQTPLAEQSAIQLYRQPVLLADGGRKAPVGMESAFKPIVLTAPPRTAGEAPAKTITAKAGAGENSVVTLPDGSRVYLYPQSSLSFPSRFEGEERRVSFSGKATFCVRHDARHPFFVDAAGVETKVLGTVFNVSTYEGTPKRVTLISGSVQVCDAYHCVVLQPSEQARFFDYQAMDVVKADTLTYTSWMEGEFYYHDVPLSFVIEDLCRYYDCQPADFLCDASHDIHVSLRASRKLSLRQIVEILNKSNALSIRVK</sequence>
<dbReference type="Pfam" id="PF04773">
    <property type="entry name" value="FecR"/>
    <property type="match status" value="1"/>
</dbReference>
<gene>
    <name evidence="3" type="ORF">FYJ73_14780</name>
</gene>
<comment type="caution">
    <text evidence="3">The sequence shown here is derived from an EMBL/GenBank/DDBJ whole genome shotgun (WGS) entry which is preliminary data.</text>
</comment>
<dbReference type="PANTHER" id="PTHR30273">
    <property type="entry name" value="PERIPLASMIC SIGNAL SENSOR AND SIGMA FACTOR ACTIVATOR FECR-RELATED"/>
    <property type="match status" value="1"/>
</dbReference>
<evidence type="ECO:0000259" key="2">
    <source>
        <dbReference type="Pfam" id="PF04773"/>
    </source>
</evidence>
<dbReference type="PANTHER" id="PTHR30273:SF2">
    <property type="entry name" value="PROTEIN FECR"/>
    <property type="match status" value="1"/>
</dbReference>
<organism evidence="3 4">
    <name type="scientific">Hallella mizrahii</name>
    <dbReference type="NCBI Taxonomy" id="2606637"/>
    <lineage>
        <taxon>Bacteria</taxon>
        <taxon>Pseudomonadati</taxon>
        <taxon>Bacteroidota</taxon>
        <taxon>Bacteroidia</taxon>
        <taxon>Bacteroidales</taxon>
        <taxon>Prevotellaceae</taxon>
        <taxon>Hallella</taxon>
    </lineage>
</organism>
<keyword evidence="1" id="KW-0472">Membrane</keyword>
<dbReference type="InterPro" id="IPR012373">
    <property type="entry name" value="Ferrdict_sens_TM"/>
</dbReference>
<accession>A0A7K0KJ82</accession>
<evidence type="ECO:0000256" key="1">
    <source>
        <dbReference type="SAM" id="Phobius"/>
    </source>
</evidence>
<reference evidence="3 4" key="1">
    <citation type="submission" date="2019-08" db="EMBL/GenBank/DDBJ databases">
        <title>In-depth cultivation of the pig gut microbiome towards novel bacterial diversity and tailored functional studies.</title>
        <authorList>
            <person name="Wylensek D."/>
            <person name="Hitch T.C.A."/>
            <person name="Clavel T."/>
        </authorList>
    </citation>
    <scope>NUCLEOTIDE SEQUENCE [LARGE SCALE GENOMIC DNA]</scope>
    <source>
        <strain evidence="3 4">LKV-178-WT-2A</strain>
    </source>
</reference>
<protein>
    <submittedName>
        <fullName evidence="3">DUF4974 domain-containing protein</fullName>
    </submittedName>
</protein>
<dbReference type="Proteomes" id="UP000438914">
    <property type="component" value="Unassembled WGS sequence"/>
</dbReference>
<name>A0A7K0KJ82_9BACT</name>